<evidence type="ECO:0000313" key="2">
    <source>
        <dbReference type="EMBL" id="TXC85075.1"/>
    </source>
</evidence>
<feature type="domain" description="4Fe-4S ferredoxin-type" evidence="1">
    <location>
        <begin position="908"/>
        <end position="937"/>
    </location>
</feature>
<dbReference type="Gene3D" id="3.30.70.20">
    <property type="match status" value="2"/>
</dbReference>
<dbReference type="Gene3D" id="3.40.228.10">
    <property type="entry name" value="Dimethylsulfoxide Reductase, domain 2"/>
    <property type="match status" value="1"/>
</dbReference>
<name>A0A5C6VNH0_9FLAO</name>
<dbReference type="PROSITE" id="PS51379">
    <property type="entry name" value="4FE4S_FER_2"/>
    <property type="match status" value="3"/>
</dbReference>
<dbReference type="NCBIfam" id="TIGR04519">
    <property type="entry name" value="MoCo_extend_TAT"/>
    <property type="match status" value="1"/>
</dbReference>
<dbReference type="EMBL" id="VORB01000001">
    <property type="protein sequence ID" value="TXC85075.1"/>
    <property type="molecule type" value="Genomic_DNA"/>
</dbReference>
<dbReference type="OrthoDB" id="9779457at2"/>
<sequence length="1063" mass="115642">MASMNKKYWKGLEELHQTEAFQVKANKEFSEEVPVEEFLSNQEQSSSSTSRRDFLKFMGFSITAATVAACEAPVIKSIPYVNKPEDITPGVANFYASSFYDGFDFANVMVKTREGRPIHIKGNKNGFTKGAVNARINASVLNLYNTARVQQPQLKGEATTWGQLDAKVVGELEKAVSAGKKVALVSNSIISPSANKLVAEFAAKYNGEGESFNHVTIDANSFSAIREAHESHTGKAIIPFYDFAKAKTLVAVNADFLNDWVYPAAFTKGYAELRNPESGLSKHYQIETTMSLSGSNADVRMMMKPSEEGLVVAAIYNHIAAKAGASSVSVSTGDWAAKTKKVAEDLWSAKGASLFVSGSKLKEVQELVVATNKLLGNYGSTLDTNQPINLGQQMDSEVSQLIADMNSGAYGAVIIAGTNPAYYLANGDKFLAGLKKVAFSVAIAEYADETAANCTAIAPDHNYLESWKDAEARVGELSLTQPAINPLYKTRQFEESLLAWMGSADSFHAYMKKNWQENIFAATGKIGLAADFWHQSLHDGVAKGAVKSESLSWTDFDASATASAISKLAKPVDGIEVKFYHKVGIGSGAQAANPWLQEMPDPISKVTWDNYVTMAPSDVEQMGLNGEIGQELPASLVTVSVNGNELKLPVFPQPGQTPGTIGIALGYGRGANGENIGKSAFQTGEYGGYVEGENGNKVAIGKRVVQMAAAFGATHIDAAFGATVAATGEEYPLACTQTHHTVMGRESVVKETTLGVFQHGHKHDYNHGHTLPIHTENGMEKVPVSEVDLWDAHPVEGVGHRWGMSIDLSTCIGCGSCITACHSENNVPVVGKDEIRRSRDMHWMRIDRYFSSAEEKVREEGGDFSYGAMEIPEQNPSVVHMPMMCQHCNHAPCETVCPVAATTHSNEGLNQMTYNRCIGTRYCANNCPYKVRRFNWFNYKAYKKFTEVNPAQDEMGRMVLNPDVTVRSRGVMEKCSLCVQRIQAGKLDAKKAGRPVKDGEVQSACAEACPTDAIVFGDLNDKNSRVRKLADGNRAYNVLEEVGTRPNIYYQVKVRNAEQHSEA</sequence>
<dbReference type="CDD" id="cd10551">
    <property type="entry name" value="PsrB"/>
    <property type="match status" value="1"/>
</dbReference>
<gene>
    <name evidence="2" type="ORF">FRX97_00185</name>
</gene>
<feature type="domain" description="4Fe-4S ferredoxin-type" evidence="1">
    <location>
        <begin position="876"/>
        <end position="907"/>
    </location>
</feature>
<dbReference type="InterPro" id="IPR030948">
    <property type="entry name" value="TAT_var_transloc_signal_dom"/>
</dbReference>
<feature type="domain" description="4Fe-4S ferredoxin-type" evidence="1">
    <location>
        <begin position="802"/>
        <end position="832"/>
    </location>
</feature>
<comment type="caution">
    <text evidence="2">The sequence shown here is derived from an EMBL/GenBank/DDBJ whole genome shotgun (WGS) entry which is preliminary data.</text>
</comment>
<evidence type="ECO:0000313" key="3">
    <source>
        <dbReference type="Proteomes" id="UP000321168"/>
    </source>
</evidence>
<dbReference type="Proteomes" id="UP000321168">
    <property type="component" value="Unassembled WGS sequence"/>
</dbReference>
<dbReference type="SUPFAM" id="SSF53706">
    <property type="entry name" value="Formate dehydrogenase/DMSO reductase, domains 1-3"/>
    <property type="match status" value="1"/>
</dbReference>
<dbReference type="PANTHER" id="PTHR42783">
    <property type="entry name" value="GLUTAMATE SYNTHASE [NADPH] SMALL CHAIN"/>
    <property type="match status" value="1"/>
</dbReference>
<accession>A0A5C6VNH0</accession>
<dbReference type="Gene3D" id="3.30.2070.10">
    <property type="entry name" value="Formate dehydrogenase/DMSO reductase"/>
    <property type="match status" value="1"/>
</dbReference>
<proteinExistence type="predicted"/>
<dbReference type="SUPFAM" id="SSF54862">
    <property type="entry name" value="4Fe-4S ferredoxins"/>
    <property type="match status" value="1"/>
</dbReference>
<dbReference type="PANTHER" id="PTHR42783:SF3">
    <property type="entry name" value="GLUTAMATE SYNTHASE [NADPH] SMALL CHAIN-RELATED"/>
    <property type="match status" value="1"/>
</dbReference>
<organism evidence="2 3">
    <name type="scientific">Luteibaculum oceani</name>
    <dbReference type="NCBI Taxonomy" id="1294296"/>
    <lineage>
        <taxon>Bacteria</taxon>
        <taxon>Pseudomonadati</taxon>
        <taxon>Bacteroidota</taxon>
        <taxon>Flavobacteriia</taxon>
        <taxon>Flavobacteriales</taxon>
        <taxon>Luteibaculaceae</taxon>
        <taxon>Luteibaculum</taxon>
    </lineage>
</organism>
<evidence type="ECO:0000259" key="1">
    <source>
        <dbReference type="PROSITE" id="PS51379"/>
    </source>
</evidence>
<dbReference type="InterPro" id="IPR017896">
    <property type="entry name" value="4Fe4S_Fe-S-bd"/>
</dbReference>
<keyword evidence="3" id="KW-1185">Reference proteome</keyword>
<dbReference type="Pfam" id="PF12838">
    <property type="entry name" value="Fer4_7"/>
    <property type="match status" value="1"/>
</dbReference>
<reference evidence="2 3" key="1">
    <citation type="submission" date="2019-08" db="EMBL/GenBank/DDBJ databases">
        <title>Genome of Luteibaculum oceani JCM 18817.</title>
        <authorList>
            <person name="Bowman J.P."/>
        </authorList>
    </citation>
    <scope>NUCLEOTIDE SEQUENCE [LARGE SCALE GENOMIC DNA]</scope>
    <source>
        <strain evidence="2 3">JCM 18817</strain>
    </source>
</reference>
<dbReference type="AlphaFoldDB" id="A0A5C6VNH0"/>
<protein>
    <submittedName>
        <fullName evidence="2">4Fe-4S dicluster domain-containing protein</fullName>
    </submittedName>
</protein>
<dbReference type="Gene3D" id="3.40.50.740">
    <property type="match status" value="1"/>
</dbReference>